<comment type="caution">
    <text evidence="1">The sequence shown here is derived from an EMBL/GenBank/DDBJ whole genome shotgun (WGS) entry which is preliminary data.</text>
</comment>
<proteinExistence type="predicted"/>
<dbReference type="AlphaFoldDB" id="A0A1Q9CWD4"/>
<evidence type="ECO:0000313" key="2">
    <source>
        <dbReference type="Proteomes" id="UP000186817"/>
    </source>
</evidence>
<reference evidence="1 2" key="1">
    <citation type="submission" date="2016-02" db="EMBL/GenBank/DDBJ databases">
        <title>Genome analysis of coral dinoflagellate symbionts highlights evolutionary adaptations to a symbiotic lifestyle.</title>
        <authorList>
            <person name="Aranda M."/>
            <person name="Li Y."/>
            <person name="Liew Y.J."/>
            <person name="Baumgarten S."/>
            <person name="Simakov O."/>
            <person name="Wilson M."/>
            <person name="Piel J."/>
            <person name="Ashoor H."/>
            <person name="Bougouffa S."/>
            <person name="Bajic V.B."/>
            <person name="Ryu T."/>
            <person name="Ravasi T."/>
            <person name="Bayer T."/>
            <person name="Micklem G."/>
            <person name="Kim H."/>
            <person name="Bhak J."/>
            <person name="Lajeunesse T.C."/>
            <person name="Voolstra C.R."/>
        </authorList>
    </citation>
    <scope>NUCLEOTIDE SEQUENCE [LARGE SCALE GENOMIC DNA]</scope>
    <source>
        <strain evidence="1 2">CCMP2467</strain>
    </source>
</reference>
<gene>
    <name evidence="1" type="ORF">AK812_SmicGene31569</name>
</gene>
<protein>
    <submittedName>
        <fullName evidence="1">Uncharacterized protein</fullName>
    </submittedName>
</protein>
<organism evidence="1 2">
    <name type="scientific">Symbiodinium microadriaticum</name>
    <name type="common">Dinoflagellate</name>
    <name type="synonym">Zooxanthella microadriatica</name>
    <dbReference type="NCBI Taxonomy" id="2951"/>
    <lineage>
        <taxon>Eukaryota</taxon>
        <taxon>Sar</taxon>
        <taxon>Alveolata</taxon>
        <taxon>Dinophyceae</taxon>
        <taxon>Suessiales</taxon>
        <taxon>Symbiodiniaceae</taxon>
        <taxon>Symbiodinium</taxon>
    </lineage>
</organism>
<dbReference type="Proteomes" id="UP000186817">
    <property type="component" value="Unassembled WGS sequence"/>
</dbReference>
<evidence type="ECO:0000313" key="1">
    <source>
        <dbReference type="EMBL" id="OLP87231.1"/>
    </source>
</evidence>
<name>A0A1Q9CWD4_SYMMI</name>
<sequence>MNMWDACCALLGRELRLLLAELEDFRHVLRDNRPVDVDNRARGCGQRGLVAVDREASRLTVAMVLSYSRLCGPSLCRDSSFSISPGPGGDVLQNA</sequence>
<accession>A0A1Q9CWD4</accession>
<dbReference type="EMBL" id="LSRX01000872">
    <property type="protein sequence ID" value="OLP87231.1"/>
    <property type="molecule type" value="Genomic_DNA"/>
</dbReference>
<keyword evidence="2" id="KW-1185">Reference proteome</keyword>